<dbReference type="AlphaFoldDB" id="A0A834SQR5"/>
<evidence type="ECO:0000313" key="2">
    <source>
        <dbReference type="Proteomes" id="UP000634136"/>
    </source>
</evidence>
<comment type="caution">
    <text evidence="1">The sequence shown here is derived from an EMBL/GenBank/DDBJ whole genome shotgun (WGS) entry which is preliminary data.</text>
</comment>
<protein>
    <submittedName>
        <fullName evidence="1">Uncharacterized protein</fullName>
    </submittedName>
</protein>
<proteinExistence type="predicted"/>
<reference evidence="1" key="1">
    <citation type="submission" date="2020-09" db="EMBL/GenBank/DDBJ databases">
        <title>Genome-Enabled Discovery of Anthraquinone Biosynthesis in Senna tora.</title>
        <authorList>
            <person name="Kang S.-H."/>
            <person name="Pandey R.P."/>
            <person name="Lee C.-M."/>
            <person name="Sim J.-S."/>
            <person name="Jeong J.-T."/>
            <person name="Choi B.-S."/>
            <person name="Jung M."/>
            <person name="Ginzburg D."/>
            <person name="Zhao K."/>
            <person name="Won S.Y."/>
            <person name="Oh T.-J."/>
            <person name="Yu Y."/>
            <person name="Kim N.-H."/>
            <person name="Lee O.R."/>
            <person name="Lee T.-H."/>
            <person name="Bashyal P."/>
            <person name="Kim T.-S."/>
            <person name="Lee W.-H."/>
            <person name="Kawkins C."/>
            <person name="Kim C.-K."/>
            <person name="Kim J.S."/>
            <person name="Ahn B.O."/>
            <person name="Rhee S.Y."/>
            <person name="Sohng J.K."/>
        </authorList>
    </citation>
    <scope>NUCLEOTIDE SEQUENCE</scope>
    <source>
        <tissue evidence="1">Leaf</tissue>
    </source>
</reference>
<sequence length="27" mass="2860">MCFLSKLGLGVEASSKNGGTIMEEKDD</sequence>
<accession>A0A834SQR5</accession>
<evidence type="ECO:0000313" key="1">
    <source>
        <dbReference type="EMBL" id="KAF7808870.1"/>
    </source>
</evidence>
<dbReference type="Proteomes" id="UP000634136">
    <property type="component" value="Unassembled WGS sequence"/>
</dbReference>
<name>A0A834SQR5_9FABA</name>
<gene>
    <name evidence="1" type="ORF">G2W53_035613</name>
</gene>
<keyword evidence="2" id="KW-1185">Reference proteome</keyword>
<organism evidence="1 2">
    <name type="scientific">Senna tora</name>
    <dbReference type="NCBI Taxonomy" id="362788"/>
    <lineage>
        <taxon>Eukaryota</taxon>
        <taxon>Viridiplantae</taxon>
        <taxon>Streptophyta</taxon>
        <taxon>Embryophyta</taxon>
        <taxon>Tracheophyta</taxon>
        <taxon>Spermatophyta</taxon>
        <taxon>Magnoliopsida</taxon>
        <taxon>eudicotyledons</taxon>
        <taxon>Gunneridae</taxon>
        <taxon>Pentapetalae</taxon>
        <taxon>rosids</taxon>
        <taxon>fabids</taxon>
        <taxon>Fabales</taxon>
        <taxon>Fabaceae</taxon>
        <taxon>Caesalpinioideae</taxon>
        <taxon>Cassia clade</taxon>
        <taxon>Senna</taxon>
    </lineage>
</organism>
<dbReference type="EMBL" id="JAAIUW010000011">
    <property type="protein sequence ID" value="KAF7808870.1"/>
    <property type="molecule type" value="Genomic_DNA"/>
</dbReference>